<dbReference type="InterPro" id="IPR018858">
    <property type="entry name" value="DUF2458"/>
</dbReference>
<evidence type="ECO:0000313" key="2">
    <source>
        <dbReference type="EMBL" id="KAJ5088249.1"/>
    </source>
</evidence>
<feature type="compositionally biased region" description="Polar residues" evidence="1">
    <location>
        <begin position="68"/>
        <end position="77"/>
    </location>
</feature>
<comment type="caution">
    <text evidence="2">The sequence shown here is derived from an EMBL/GenBank/DDBJ whole genome shotgun (WGS) entry which is preliminary data.</text>
</comment>
<name>A0A9W9EUN8_9EURO</name>
<dbReference type="Proteomes" id="UP001149165">
    <property type="component" value="Unassembled WGS sequence"/>
</dbReference>
<feature type="compositionally biased region" description="Polar residues" evidence="1">
    <location>
        <begin position="44"/>
        <end position="54"/>
    </location>
</feature>
<evidence type="ECO:0000313" key="3">
    <source>
        <dbReference type="Proteomes" id="UP001149165"/>
    </source>
</evidence>
<evidence type="ECO:0000256" key="1">
    <source>
        <dbReference type="SAM" id="MobiDB-lite"/>
    </source>
</evidence>
<reference evidence="2" key="2">
    <citation type="journal article" date="2023" name="IMA Fungus">
        <title>Comparative genomic study of the Penicillium genus elucidates a diverse pangenome and 15 lateral gene transfer events.</title>
        <authorList>
            <person name="Petersen C."/>
            <person name="Sorensen T."/>
            <person name="Nielsen M.R."/>
            <person name="Sondergaard T.E."/>
            <person name="Sorensen J.L."/>
            <person name="Fitzpatrick D.A."/>
            <person name="Frisvad J.C."/>
            <person name="Nielsen K.L."/>
        </authorList>
    </citation>
    <scope>NUCLEOTIDE SEQUENCE</scope>
    <source>
        <strain evidence="2">IBT 30069</strain>
    </source>
</reference>
<accession>A0A9W9EUN8</accession>
<sequence>MADHPYNTPDLTSVLQTLSSLTSQNNSSQTPDRSISHDPRRQNAGASSNNTPVQTAPRPRPSSSSKPANTSLGDPSTITTWPAALRYVMKTVGQNEETQLRIRGLIRSQHSHERQWWKGREALLQRQQARGEKKKELDAVLQSIGAPVDSKEISSTQEDQAELTNYDTKIYRASVKMADALVAELRGFKIPFFVLQREMVHSQEATTHTGENSETDSSKLSQQELASFQRRMLELLEDLCKE</sequence>
<protein>
    <submittedName>
        <fullName evidence="2">Uncharacterized protein</fullName>
    </submittedName>
</protein>
<dbReference type="Pfam" id="PF10454">
    <property type="entry name" value="DUF2458"/>
    <property type="match status" value="1"/>
</dbReference>
<proteinExistence type="predicted"/>
<gene>
    <name evidence="2" type="ORF">N7456_011865</name>
</gene>
<reference evidence="2" key="1">
    <citation type="submission" date="2022-11" db="EMBL/GenBank/DDBJ databases">
        <authorList>
            <person name="Petersen C."/>
        </authorList>
    </citation>
    <scope>NUCLEOTIDE SEQUENCE</scope>
    <source>
        <strain evidence="2">IBT 30069</strain>
    </source>
</reference>
<dbReference type="AlphaFoldDB" id="A0A9W9EUN8"/>
<organism evidence="2 3">
    <name type="scientific">Penicillium angulare</name>
    <dbReference type="NCBI Taxonomy" id="116970"/>
    <lineage>
        <taxon>Eukaryota</taxon>
        <taxon>Fungi</taxon>
        <taxon>Dikarya</taxon>
        <taxon>Ascomycota</taxon>
        <taxon>Pezizomycotina</taxon>
        <taxon>Eurotiomycetes</taxon>
        <taxon>Eurotiomycetidae</taxon>
        <taxon>Eurotiales</taxon>
        <taxon>Aspergillaceae</taxon>
        <taxon>Penicillium</taxon>
    </lineage>
</organism>
<feature type="region of interest" description="Disordered" evidence="1">
    <location>
        <begin position="204"/>
        <end position="223"/>
    </location>
</feature>
<feature type="compositionally biased region" description="Low complexity" evidence="1">
    <location>
        <begin position="11"/>
        <end position="30"/>
    </location>
</feature>
<dbReference type="OrthoDB" id="5363415at2759"/>
<keyword evidence="3" id="KW-1185">Reference proteome</keyword>
<dbReference type="EMBL" id="JAPQKH010000007">
    <property type="protein sequence ID" value="KAJ5088249.1"/>
    <property type="molecule type" value="Genomic_DNA"/>
</dbReference>
<feature type="region of interest" description="Disordered" evidence="1">
    <location>
        <begin position="1"/>
        <end position="77"/>
    </location>
</feature>